<feature type="region of interest" description="Disordered" evidence="19">
    <location>
        <begin position="297"/>
        <end position="318"/>
    </location>
</feature>
<dbReference type="FunFam" id="3.20.20.80:FF:000165">
    <property type="entry name" value="Cell wall glucanase (Scw11)"/>
    <property type="match status" value="1"/>
</dbReference>
<dbReference type="GO" id="GO:0042973">
    <property type="term" value="F:glucan endo-1,3-beta-D-glucosidase activity"/>
    <property type="evidence" value="ECO:0007669"/>
    <property type="project" value="TreeGrafter"/>
</dbReference>
<dbReference type="GO" id="GO:0009986">
    <property type="term" value="C:cell surface"/>
    <property type="evidence" value="ECO:0007669"/>
    <property type="project" value="TreeGrafter"/>
</dbReference>
<dbReference type="InterPro" id="IPR050732">
    <property type="entry name" value="Beta-glucan_modifiers"/>
</dbReference>
<keyword evidence="8" id="KW-0732">Signal</keyword>
<evidence type="ECO:0000256" key="13">
    <source>
        <dbReference type="ARBA" id="ARBA00023326"/>
    </source>
</evidence>
<keyword evidence="11" id="KW-0119">Carbohydrate metabolism</keyword>
<keyword evidence="7" id="KW-0964">Secreted</keyword>
<accession>A0A397GIG4</accession>
<evidence type="ECO:0000256" key="17">
    <source>
        <dbReference type="ARBA" id="ARBA00041516"/>
    </source>
</evidence>
<evidence type="ECO:0000256" key="3">
    <source>
        <dbReference type="ARBA" id="ARBA00004987"/>
    </source>
</evidence>
<dbReference type="GO" id="GO:0005576">
    <property type="term" value="C:extracellular region"/>
    <property type="evidence" value="ECO:0007669"/>
    <property type="project" value="TreeGrafter"/>
</dbReference>
<dbReference type="GO" id="GO:0071555">
    <property type="term" value="P:cell wall organization"/>
    <property type="evidence" value="ECO:0007669"/>
    <property type="project" value="TreeGrafter"/>
</dbReference>
<evidence type="ECO:0000256" key="14">
    <source>
        <dbReference type="ARBA" id="ARBA00024983"/>
    </source>
</evidence>
<evidence type="ECO:0000256" key="19">
    <source>
        <dbReference type="SAM" id="MobiDB-lite"/>
    </source>
</evidence>
<evidence type="ECO:0000256" key="15">
    <source>
        <dbReference type="ARBA" id="ARBA00039284"/>
    </source>
</evidence>
<comment type="catalytic activity">
    <reaction evidence="1">
        <text>Hydrolysis of terminal, non-reducing beta-D-glucosyl residues with release of beta-D-glucose.</text>
        <dbReference type="EC" id="3.2.1.21"/>
    </reaction>
</comment>
<dbReference type="SUPFAM" id="SSF51445">
    <property type="entry name" value="(Trans)glycosidases"/>
    <property type="match status" value="1"/>
</dbReference>
<dbReference type="Proteomes" id="UP000215305">
    <property type="component" value="Unassembled WGS sequence"/>
</dbReference>
<gene>
    <name evidence="20" type="ORF">CDV56_105537</name>
</gene>
<dbReference type="VEuPathDB" id="FungiDB:CDV56_105537"/>
<comment type="caution">
    <text evidence="20">The sequence shown here is derived from an EMBL/GenBank/DDBJ whole genome shotgun (WGS) entry which is preliminary data.</text>
</comment>
<evidence type="ECO:0000256" key="5">
    <source>
        <dbReference type="ARBA" id="ARBA00012744"/>
    </source>
</evidence>
<name>A0A397GIG4_ASPTH</name>
<comment type="subcellular location">
    <subcellularLocation>
        <location evidence="2">Secreted</location>
        <location evidence="2">Cell wall</location>
    </subcellularLocation>
</comment>
<dbReference type="GO" id="GO:0030245">
    <property type="term" value="P:cellulose catabolic process"/>
    <property type="evidence" value="ECO:0007669"/>
    <property type="project" value="UniProtKB-KW"/>
</dbReference>
<comment type="similarity">
    <text evidence="4">Belongs to the glycosyl hydrolase 17 family.</text>
</comment>
<keyword evidence="9" id="KW-0378">Hydrolase</keyword>
<organism evidence="20 21">
    <name type="scientific">Aspergillus thermomutatus</name>
    <name type="common">Neosartorya pseudofischeri</name>
    <dbReference type="NCBI Taxonomy" id="41047"/>
    <lineage>
        <taxon>Eukaryota</taxon>
        <taxon>Fungi</taxon>
        <taxon>Dikarya</taxon>
        <taxon>Ascomycota</taxon>
        <taxon>Pezizomycotina</taxon>
        <taxon>Eurotiomycetes</taxon>
        <taxon>Eurotiomycetidae</taxon>
        <taxon>Eurotiales</taxon>
        <taxon>Aspergillaceae</taxon>
        <taxon>Aspergillus</taxon>
        <taxon>Aspergillus subgen. Fumigati</taxon>
    </lineage>
</organism>
<evidence type="ECO:0000256" key="9">
    <source>
        <dbReference type="ARBA" id="ARBA00022801"/>
    </source>
</evidence>
<keyword evidence="21" id="KW-1185">Reference proteome</keyword>
<dbReference type="STRING" id="41047.A0A397GIG4"/>
<evidence type="ECO:0000256" key="6">
    <source>
        <dbReference type="ARBA" id="ARBA00022512"/>
    </source>
</evidence>
<dbReference type="OrthoDB" id="4082933at2759"/>
<evidence type="ECO:0000256" key="4">
    <source>
        <dbReference type="ARBA" id="ARBA00008773"/>
    </source>
</evidence>
<keyword evidence="13" id="KW-0624">Polysaccharide degradation</keyword>
<evidence type="ECO:0000256" key="11">
    <source>
        <dbReference type="ARBA" id="ARBA00023277"/>
    </source>
</evidence>
<dbReference type="GO" id="GO:0009277">
    <property type="term" value="C:fungal-type cell wall"/>
    <property type="evidence" value="ECO:0007669"/>
    <property type="project" value="TreeGrafter"/>
</dbReference>
<evidence type="ECO:0000256" key="7">
    <source>
        <dbReference type="ARBA" id="ARBA00022525"/>
    </source>
</evidence>
<dbReference type="GeneID" id="38127511"/>
<protein>
    <recommendedName>
        <fullName evidence="15">Probable beta-glucosidase btgE</fullName>
        <ecNumber evidence="5">3.2.1.21</ecNumber>
    </recommendedName>
    <alternativeName>
        <fullName evidence="16">Beta-D-glucoside glucohydrolase btgE</fullName>
    </alternativeName>
    <alternativeName>
        <fullName evidence="18">Cellobiase btgE</fullName>
    </alternativeName>
    <alternativeName>
        <fullName evidence="17">Gentiobiase btgE</fullName>
    </alternativeName>
</protein>
<dbReference type="FunFam" id="3.20.20.80:FF:000160">
    <property type="entry name" value="Probable beta-glucosidase btgE"/>
    <property type="match status" value="1"/>
</dbReference>
<keyword evidence="12" id="KW-0326">Glycosidase</keyword>
<reference evidence="20" key="1">
    <citation type="submission" date="2018-08" db="EMBL/GenBank/DDBJ databases">
        <title>Draft genome sequence of azole-resistant Aspergillus thermomutatus (Neosartorya pseudofischeri) strain HMR AF 39, isolated from a human nasal aspirate.</title>
        <authorList>
            <person name="Parent-Michaud M."/>
            <person name="Dufresne P.J."/>
            <person name="Fournier E."/>
            <person name="Martineau C."/>
            <person name="Moreira S."/>
            <person name="Perkins V."/>
            <person name="De Repentigny L."/>
            <person name="Dufresne S.F."/>
        </authorList>
    </citation>
    <scope>NUCLEOTIDE SEQUENCE [LARGE SCALE GENOMIC DNA]</scope>
    <source>
        <strain evidence="20">HMR AF 39</strain>
    </source>
</reference>
<dbReference type="RefSeq" id="XP_026611738.1">
    <property type="nucleotide sequence ID" value="XM_026759156.1"/>
</dbReference>
<comment type="function">
    <text evidence="14">Beta-glucosidases are one of a number of cellulolytic enzymes involved in the degradation of cellulosic biomass. Catalyzes the last step releasing glucose from the inhibitory cellobiose.</text>
</comment>
<evidence type="ECO:0000256" key="16">
    <source>
        <dbReference type="ARBA" id="ARBA00041495"/>
    </source>
</evidence>
<keyword evidence="6" id="KW-0134">Cell wall</keyword>
<comment type="pathway">
    <text evidence="3">Glycan metabolism; cellulose degradation.</text>
</comment>
<evidence type="ECO:0000256" key="10">
    <source>
        <dbReference type="ARBA" id="ARBA00023001"/>
    </source>
</evidence>
<dbReference type="AlphaFoldDB" id="A0A397GIG4"/>
<dbReference type="Gene3D" id="3.20.20.80">
    <property type="entry name" value="Glycosidases"/>
    <property type="match status" value="2"/>
</dbReference>
<evidence type="ECO:0000313" key="21">
    <source>
        <dbReference type="Proteomes" id="UP000215305"/>
    </source>
</evidence>
<evidence type="ECO:0000256" key="18">
    <source>
        <dbReference type="ARBA" id="ARBA00042762"/>
    </source>
</evidence>
<evidence type="ECO:0000256" key="8">
    <source>
        <dbReference type="ARBA" id="ARBA00022729"/>
    </source>
</evidence>
<evidence type="ECO:0000256" key="2">
    <source>
        <dbReference type="ARBA" id="ARBA00004191"/>
    </source>
</evidence>
<evidence type="ECO:0000256" key="1">
    <source>
        <dbReference type="ARBA" id="ARBA00000448"/>
    </source>
</evidence>
<proteinExistence type="inferred from homology"/>
<dbReference type="EMBL" id="NKHU02000211">
    <property type="protein sequence ID" value="RHZ47820.1"/>
    <property type="molecule type" value="Genomic_DNA"/>
</dbReference>
<evidence type="ECO:0000256" key="12">
    <source>
        <dbReference type="ARBA" id="ARBA00023295"/>
    </source>
</evidence>
<dbReference type="EC" id="3.2.1.21" evidence="5"/>
<keyword evidence="10" id="KW-0136">Cellulose degradation</keyword>
<evidence type="ECO:0000313" key="20">
    <source>
        <dbReference type="EMBL" id="RHZ47820.1"/>
    </source>
</evidence>
<dbReference type="PANTHER" id="PTHR16631">
    <property type="entry name" value="GLUCAN 1,3-BETA-GLUCOSIDASE"/>
    <property type="match status" value="1"/>
</dbReference>
<sequence length="579" mass="59220">MKGAILATAAAIAGTAMADVAHMRRHGHDSFHQRRALSQPAPEADATCGCTTEVVTVWGSPTLIPIATPTPSTVTSEAVTTLHSTSYSTVTVVVTPSGAAAESQSSSTPAAVVTPSTSATPEVTLPTAGVTSFSSTGTYTIPATTLTVTESTTVCGATTTELPSGTHTYGGVTTVVETSTTVVCPYATVEPSGSTVTSVIRTTTYVCPSAGTYTIAPTTTYVPTSTVIVYPTPATITPGTYTQPEQTVTVTRTDYTYVCPFTGQDEATSAPVAASTTAAPATTAIPATTAVPATTTAVPSTSSAAPSSSSSAPASTGAVSGQMGMTYSPYTNAGGCKDKSSILSEVANLKAKGFSHVRVYSTDCNSLEYIGEAAKTSGLQMILGVFISSTGVSGAQDQVTAISKWAQWELVSLIVVGNEAIQNGYCDASTLAGFISSAKSSFQSAGYTGKVTTTEPINVWQASGSTLCGAVDIVGANIHPFFNADVSADQAGKFVAQEIAVLEGICSGKEVINLETGWPHAGNANGKAIPGATEQATAIKAIAQEVGSKSVFFSYFDDLWKEPGEFDVERYWGCIDNFN</sequence>
<dbReference type="InterPro" id="IPR017853">
    <property type="entry name" value="GH"/>
</dbReference>
<dbReference type="PANTHER" id="PTHR16631:SF24">
    <property type="entry name" value="FAMILY 17 GLUCOSIDASE SCW11-RELATED"/>
    <property type="match status" value="1"/>
</dbReference>